<keyword evidence="1" id="KW-0472">Membrane</keyword>
<feature type="transmembrane region" description="Helical" evidence="1">
    <location>
        <begin position="12"/>
        <end position="34"/>
    </location>
</feature>
<sequence length="264" mass="29220">MHIRERLKSPKVYIGIVIGTIIVLSHFISDYFVIKPQLDGNVTFFTPYTRWIGYDTAAMTTFYYTLLPLLACLTANQLFYQDLKSGFIKHAVKEQGVAKYSLSHLGISFLAGFLTVSLPLLQDFVLYYCSLPNMKPDPVLNMSAGLTSDLTYLAGLYYSNPLLHVAFYLFLAGLAGGLAATISLAVTCFISNYFTDVAMTFLLSLILNAFSAATTSALFSPNLFVIPVCPLYIPSLSIALSELLLGTLLFSLIYLYGVRRHVFS</sequence>
<reference evidence="2 3" key="1">
    <citation type="submission" date="2019-01" db="EMBL/GenBank/DDBJ databases">
        <title>Colonization of the human gut by bovine bacteria present in Parmesan cheese.</title>
        <authorList>
            <person name="Lugli G.A."/>
            <person name="Milani C."/>
        </authorList>
    </citation>
    <scope>NUCLEOTIDE SEQUENCE [LARGE SCALE GENOMIC DNA]</scope>
    <source>
        <strain evidence="2 3">LDELB18P1</strain>
    </source>
</reference>
<accession>A0A4Q7DSJ4</accession>
<organism evidence="2 3">
    <name type="scientific">Lactobacillus delbrueckii</name>
    <dbReference type="NCBI Taxonomy" id="1584"/>
    <lineage>
        <taxon>Bacteria</taxon>
        <taxon>Bacillati</taxon>
        <taxon>Bacillota</taxon>
        <taxon>Bacilli</taxon>
        <taxon>Lactobacillales</taxon>
        <taxon>Lactobacillaceae</taxon>
        <taxon>Lactobacillus</taxon>
    </lineage>
</organism>
<comment type="caution">
    <text evidence="2">The sequence shown here is derived from an EMBL/GenBank/DDBJ whole genome shotgun (WGS) entry which is preliminary data.</text>
</comment>
<proteinExistence type="predicted"/>
<feature type="transmembrane region" description="Helical" evidence="1">
    <location>
        <begin position="165"/>
        <end position="190"/>
    </location>
</feature>
<keyword evidence="1" id="KW-1133">Transmembrane helix</keyword>
<dbReference type="EMBL" id="SETJ01000080">
    <property type="protein sequence ID" value="RZM15579.1"/>
    <property type="molecule type" value="Genomic_DNA"/>
</dbReference>
<dbReference type="RefSeq" id="WP_242508947.1">
    <property type="nucleotide sequence ID" value="NZ_SETJ01000080.1"/>
</dbReference>
<evidence type="ECO:0000313" key="3">
    <source>
        <dbReference type="Proteomes" id="UP000292818"/>
    </source>
</evidence>
<evidence type="ECO:0000313" key="2">
    <source>
        <dbReference type="EMBL" id="RZM15579.1"/>
    </source>
</evidence>
<name>A0A4Q7DSJ4_9LACO</name>
<feature type="transmembrane region" description="Helical" evidence="1">
    <location>
        <begin position="231"/>
        <end position="256"/>
    </location>
</feature>
<dbReference type="AlphaFoldDB" id="A0A4Q7DSJ4"/>
<feature type="transmembrane region" description="Helical" evidence="1">
    <location>
        <begin position="61"/>
        <end position="80"/>
    </location>
</feature>
<evidence type="ECO:0000256" key="1">
    <source>
        <dbReference type="SAM" id="Phobius"/>
    </source>
</evidence>
<dbReference type="Proteomes" id="UP000292818">
    <property type="component" value="Unassembled WGS sequence"/>
</dbReference>
<protein>
    <submittedName>
        <fullName evidence="2">Uncharacterized protein</fullName>
    </submittedName>
</protein>
<feature type="transmembrane region" description="Helical" evidence="1">
    <location>
        <begin position="101"/>
        <end position="121"/>
    </location>
</feature>
<keyword evidence="1" id="KW-0812">Transmembrane</keyword>
<feature type="transmembrane region" description="Helical" evidence="1">
    <location>
        <begin position="197"/>
        <end position="219"/>
    </location>
</feature>
<gene>
    <name evidence="2" type="ORF">LDELB18P1_1761</name>
</gene>